<comment type="caution">
    <text evidence="2">The sequence shown here is derived from an EMBL/GenBank/DDBJ whole genome shotgun (WGS) entry which is preliminary data.</text>
</comment>
<evidence type="ECO:0000313" key="3">
    <source>
        <dbReference type="Proteomes" id="UP000028725"/>
    </source>
</evidence>
<feature type="signal peptide" evidence="1">
    <location>
        <begin position="1"/>
        <end position="36"/>
    </location>
</feature>
<evidence type="ECO:0000313" key="2">
    <source>
        <dbReference type="EMBL" id="KFE66123.1"/>
    </source>
</evidence>
<accession>A0A085WEL0</accession>
<feature type="chain" id="PRO_5001799617" evidence="1">
    <location>
        <begin position="37"/>
        <end position="124"/>
    </location>
</feature>
<protein>
    <submittedName>
        <fullName evidence="2">Uncharacterized protein</fullName>
    </submittedName>
</protein>
<keyword evidence="3" id="KW-1185">Reference proteome</keyword>
<gene>
    <name evidence="2" type="ORF">DB31_1188</name>
</gene>
<sequence length="124" mass="13087">MAASMTSAAVRFWAALVAVTAASVGALLFLPASALADAPGARSYALTPLEQERIATPEQGLSDARQQVVGYLRHTKEGWKLDVLPGAVRRNGPLPVLTSTVDAAPENASSHSVYPYAPLLRIDF</sequence>
<name>A0A085WEL0_9BACT</name>
<dbReference type="RefSeq" id="WP_044192771.1">
    <property type="nucleotide sequence ID" value="NZ_JMCB01000011.1"/>
</dbReference>
<dbReference type="EMBL" id="JMCB01000011">
    <property type="protein sequence ID" value="KFE66123.1"/>
    <property type="molecule type" value="Genomic_DNA"/>
</dbReference>
<evidence type="ECO:0000256" key="1">
    <source>
        <dbReference type="SAM" id="SignalP"/>
    </source>
</evidence>
<proteinExistence type="predicted"/>
<dbReference type="AlphaFoldDB" id="A0A085WEL0"/>
<keyword evidence="1" id="KW-0732">Signal</keyword>
<reference evidence="2 3" key="1">
    <citation type="submission" date="2014-04" db="EMBL/GenBank/DDBJ databases">
        <title>Genome assembly of Hyalangium minutum DSM 14724.</title>
        <authorList>
            <person name="Sharma G."/>
            <person name="Subramanian S."/>
        </authorList>
    </citation>
    <scope>NUCLEOTIDE SEQUENCE [LARGE SCALE GENOMIC DNA]</scope>
    <source>
        <strain evidence="2 3">DSM 14724</strain>
    </source>
</reference>
<organism evidence="2 3">
    <name type="scientific">Hyalangium minutum</name>
    <dbReference type="NCBI Taxonomy" id="394096"/>
    <lineage>
        <taxon>Bacteria</taxon>
        <taxon>Pseudomonadati</taxon>
        <taxon>Myxococcota</taxon>
        <taxon>Myxococcia</taxon>
        <taxon>Myxococcales</taxon>
        <taxon>Cystobacterineae</taxon>
        <taxon>Archangiaceae</taxon>
        <taxon>Hyalangium</taxon>
    </lineage>
</organism>
<dbReference type="Proteomes" id="UP000028725">
    <property type="component" value="Unassembled WGS sequence"/>
</dbReference>